<dbReference type="PANTHER" id="PTHR47755">
    <property type="entry name" value="CELL DIVISION PROTEIN FTSX"/>
    <property type="match status" value="1"/>
</dbReference>
<keyword evidence="10" id="KW-0131">Cell cycle</keyword>
<accession>A0A6J6MRE2</accession>
<feature type="transmembrane region" description="Helical" evidence="11">
    <location>
        <begin position="224"/>
        <end position="251"/>
    </location>
</feature>
<dbReference type="AlphaFoldDB" id="A0A6J6MRE2"/>
<dbReference type="Pfam" id="PF18075">
    <property type="entry name" value="FtsX_ECD"/>
    <property type="match status" value="1"/>
</dbReference>
<evidence type="ECO:0000256" key="4">
    <source>
        <dbReference type="ARBA" id="ARBA00021907"/>
    </source>
</evidence>
<comment type="function">
    <text evidence="1">Part of the ABC transporter FtsEX involved in cellular division.</text>
</comment>
<evidence type="ECO:0000313" key="15">
    <source>
        <dbReference type="EMBL" id="CAB4593157.1"/>
    </source>
</evidence>
<keyword evidence="7 11" id="KW-0812">Transmembrane</keyword>
<dbReference type="Gene3D" id="3.30.70.3040">
    <property type="match status" value="1"/>
</dbReference>
<dbReference type="PIRSF" id="PIRSF003097">
    <property type="entry name" value="FtsX"/>
    <property type="match status" value="1"/>
</dbReference>
<evidence type="ECO:0000313" key="17">
    <source>
        <dbReference type="EMBL" id="CAB4765406.1"/>
    </source>
</evidence>
<evidence type="ECO:0000256" key="3">
    <source>
        <dbReference type="ARBA" id="ARBA00007379"/>
    </source>
</evidence>
<evidence type="ECO:0000313" key="16">
    <source>
        <dbReference type="EMBL" id="CAB4676472.1"/>
    </source>
</evidence>
<keyword evidence="5" id="KW-1003">Cell membrane</keyword>
<feature type="transmembrane region" description="Helical" evidence="11">
    <location>
        <begin position="21"/>
        <end position="41"/>
    </location>
</feature>
<dbReference type="GO" id="GO:0051301">
    <property type="term" value="P:cell division"/>
    <property type="evidence" value="ECO:0007669"/>
    <property type="project" value="UniProtKB-KW"/>
</dbReference>
<evidence type="ECO:0000256" key="11">
    <source>
        <dbReference type="SAM" id="Phobius"/>
    </source>
</evidence>
<dbReference type="GO" id="GO:0005886">
    <property type="term" value="C:plasma membrane"/>
    <property type="evidence" value="ECO:0007669"/>
    <property type="project" value="UniProtKB-SubCell"/>
</dbReference>
<evidence type="ECO:0000313" key="14">
    <source>
        <dbReference type="EMBL" id="CAB4337146.1"/>
    </source>
</evidence>
<dbReference type="InterPro" id="IPR047929">
    <property type="entry name" value="FtsX_actino"/>
</dbReference>
<dbReference type="EMBL" id="CAEZXF010000076">
    <property type="protein sequence ID" value="CAB4676472.1"/>
    <property type="molecule type" value="Genomic_DNA"/>
</dbReference>
<evidence type="ECO:0000256" key="8">
    <source>
        <dbReference type="ARBA" id="ARBA00022989"/>
    </source>
</evidence>
<dbReference type="EMBL" id="CAEZUC010000110">
    <property type="protein sequence ID" value="CAB4593157.1"/>
    <property type="molecule type" value="Genomic_DNA"/>
</dbReference>
<dbReference type="PANTHER" id="PTHR47755:SF1">
    <property type="entry name" value="CELL DIVISION PROTEIN FTSX"/>
    <property type="match status" value="1"/>
</dbReference>
<feature type="transmembrane region" description="Helical" evidence="11">
    <location>
        <begin position="271"/>
        <end position="294"/>
    </location>
</feature>
<evidence type="ECO:0000256" key="7">
    <source>
        <dbReference type="ARBA" id="ARBA00022692"/>
    </source>
</evidence>
<organism evidence="16">
    <name type="scientific">freshwater metagenome</name>
    <dbReference type="NCBI Taxonomy" id="449393"/>
    <lineage>
        <taxon>unclassified sequences</taxon>
        <taxon>metagenomes</taxon>
        <taxon>ecological metagenomes</taxon>
    </lineage>
</organism>
<dbReference type="InterPro" id="IPR003838">
    <property type="entry name" value="ABC3_permease_C"/>
</dbReference>
<evidence type="ECO:0000256" key="2">
    <source>
        <dbReference type="ARBA" id="ARBA00004651"/>
    </source>
</evidence>
<dbReference type="InterPro" id="IPR040690">
    <property type="entry name" value="FtsX_ECD"/>
</dbReference>
<feature type="transmembrane region" description="Helical" evidence="11">
    <location>
        <begin position="179"/>
        <end position="203"/>
    </location>
</feature>
<reference evidence="16" key="1">
    <citation type="submission" date="2020-05" db="EMBL/GenBank/DDBJ databases">
        <authorList>
            <person name="Chiriac C."/>
            <person name="Salcher M."/>
            <person name="Ghai R."/>
            <person name="Kavagutti S V."/>
        </authorList>
    </citation>
    <scope>NUCLEOTIDE SEQUENCE</scope>
</reference>
<feature type="domain" description="FtsX extracellular" evidence="13">
    <location>
        <begin position="56"/>
        <end position="158"/>
    </location>
</feature>
<comment type="subcellular location">
    <subcellularLocation>
        <location evidence="2">Cell membrane</location>
        <topology evidence="2">Multi-pass membrane protein</topology>
    </subcellularLocation>
</comment>
<dbReference type="EMBL" id="CAFBNN010000070">
    <property type="protein sequence ID" value="CAB4953161.1"/>
    <property type="molecule type" value="Genomic_DNA"/>
</dbReference>
<dbReference type="EMBL" id="CAESAC010000082">
    <property type="protein sequence ID" value="CAB4337146.1"/>
    <property type="molecule type" value="Genomic_DNA"/>
</dbReference>
<proteinExistence type="inferred from homology"/>
<evidence type="ECO:0000259" key="12">
    <source>
        <dbReference type="Pfam" id="PF02687"/>
    </source>
</evidence>
<evidence type="ECO:0000256" key="5">
    <source>
        <dbReference type="ARBA" id="ARBA00022475"/>
    </source>
</evidence>
<keyword evidence="6" id="KW-0132">Cell division</keyword>
<protein>
    <recommendedName>
        <fullName evidence="4">Cell division protein FtsX</fullName>
    </recommendedName>
</protein>
<name>A0A6J6MRE2_9ZZZZ</name>
<keyword evidence="8 11" id="KW-1133">Transmembrane helix</keyword>
<keyword evidence="9 11" id="KW-0472">Membrane</keyword>
<evidence type="ECO:0000313" key="18">
    <source>
        <dbReference type="EMBL" id="CAB4953161.1"/>
    </source>
</evidence>
<sequence>MRAKFVLSEVGIGLRRNLTMTFAVMITVAISLSLLGVGLLANSQVRVMKDYWYDKIEVSIFLCGSLSETQSCANGVVTQEQKIGIQDDLQALPVVEKVFYESKTEAFTRFQERFKGSAIAQNVTADQLPESFRVKLKDPTKFAVIESAFSGRPGVDIVQDQRAILDKFFKLLNVLRNGALVIGAASVLTAALLISNTLRIAAFNRRRETGVMKLVGASSFSIQLPFLLEGIFAALSGWIVSTGVLAAFKAVVDSRVAPLLTFTQFFTWRDVWVASAWLLFTGLVVSSAASIITLRKYLKV</sequence>
<evidence type="ECO:0000256" key="1">
    <source>
        <dbReference type="ARBA" id="ARBA00003552"/>
    </source>
</evidence>
<gene>
    <name evidence="15" type="ORF">UFOPK1776_00729</name>
    <name evidence="16" type="ORF">UFOPK2355_00387</name>
    <name evidence="17" type="ORF">UFOPK2886_00424</name>
    <name evidence="18" type="ORF">UFOPK3797_00639</name>
    <name evidence="14" type="ORF">UFOPK4028_00622</name>
</gene>
<feature type="domain" description="ABC3 transporter permease C-terminal" evidence="12">
    <location>
        <begin position="181"/>
        <end position="299"/>
    </location>
</feature>
<dbReference type="NCBIfam" id="NF038346">
    <property type="entry name" value="FtsX_actino"/>
    <property type="match status" value="1"/>
</dbReference>
<evidence type="ECO:0000256" key="9">
    <source>
        <dbReference type="ARBA" id="ARBA00023136"/>
    </source>
</evidence>
<evidence type="ECO:0000256" key="10">
    <source>
        <dbReference type="ARBA" id="ARBA00023306"/>
    </source>
</evidence>
<evidence type="ECO:0000256" key="6">
    <source>
        <dbReference type="ARBA" id="ARBA00022618"/>
    </source>
</evidence>
<comment type="similarity">
    <text evidence="3">Belongs to the ABC-4 integral membrane protein family. FtsX subfamily.</text>
</comment>
<dbReference type="Pfam" id="PF02687">
    <property type="entry name" value="FtsX"/>
    <property type="match status" value="1"/>
</dbReference>
<dbReference type="EMBL" id="CAEZZO010000044">
    <property type="protein sequence ID" value="CAB4765406.1"/>
    <property type="molecule type" value="Genomic_DNA"/>
</dbReference>
<dbReference type="InterPro" id="IPR004513">
    <property type="entry name" value="FtsX"/>
</dbReference>
<evidence type="ECO:0000259" key="13">
    <source>
        <dbReference type="Pfam" id="PF18075"/>
    </source>
</evidence>